<evidence type="ECO:0000313" key="4">
    <source>
        <dbReference type="Proteomes" id="UP000612055"/>
    </source>
</evidence>
<evidence type="ECO:0000313" key="3">
    <source>
        <dbReference type="EMBL" id="KAG2494651.1"/>
    </source>
</evidence>
<gene>
    <name evidence="3" type="ORF">HYH03_007167</name>
</gene>
<keyword evidence="4" id="KW-1185">Reference proteome</keyword>
<feature type="compositionally biased region" description="Pro residues" evidence="1">
    <location>
        <begin position="171"/>
        <end position="187"/>
    </location>
</feature>
<dbReference type="OrthoDB" id="205639at2759"/>
<dbReference type="Pfam" id="PF04187">
    <property type="entry name" value="Cofac_haem_bdg"/>
    <property type="match status" value="1"/>
</dbReference>
<evidence type="ECO:0000256" key="1">
    <source>
        <dbReference type="SAM" id="MobiDB-lite"/>
    </source>
</evidence>
<dbReference type="Proteomes" id="UP000612055">
    <property type="component" value="Unassembled WGS sequence"/>
</dbReference>
<feature type="region of interest" description="Disordered" evidence="1">
    <location>
        <begin position="311"/>
        <end position="333"/>
    </location>
</feature>
<name>A0A836BZC6_9CHLO</name>
<feature type="compositionally biased region" description="Low complexity" evidence="1">
    <location>
        <begin position="454"/>
        <end position="487"/>
    </location>
</feature>
<proteinExistence type="predicted"/>
<organism evidence="3 4">
    <name type="scientific">Edaphochlamys debaryana</name>
    <dbReference type="NCBI Taxonomy" id="47281"/>
    <lineage>
        <taxon>Eukaryota</taxon>
        <taxon>Viridiplantae</taxon>
        <taxon>Chlorophyta</taxon>
        <taxon>core chlorophytes</taxon>
        <taxon>Chlorophyceae</taxon>
        <taxon>CS clade</taxon>
        <taxon>Chlamydomonadales</taxon>
        <taxon>Chlamydomonadales incertae sedis</taxon>
        <taxon>Edaphochlamys</taxon>
    </lineage>
</organism>
<dbReference type="InterPro" id="IPR007314">
    <property type="entry name" value="Cofac_haem-bd_dom"/>
</dbReference>
<reference evidence="3" key="1">
    <citation type="journal article" date="2020" name="bioRxiv">
        <title>Comparative genomics of Chlamydomonas.</title>
        <authorList>
            <person name="Craig R.J."/>
            <person name="Hasan A.R."/>
            <person name="Ness R.W."/>
            <person name="Keightley P.D."/>
        </authorList>
    </citation>
    <scope>NUCLEOTIDE SEQUENCE</scope>
    <source>
        <strain evidence="3">CCAP 11/70</strain>
    </source>
</reference>
<feature type="region of interest" description="Disordered" evidence="1">
    <location>
        <begin position="447"/>
        <end position="500"/>
    </location>
</feature>
<evidence type="ECO:0000259" key="2">
    <source>
        <dbReference type="Pfam" id="PF04187"/>
    </source>
</evidence>
<comment type="caution">
    <text evidence="3">The sequence shown here is derived from an EMBL/GenBank/DDBJ whole genome shotgun (WGS) entry which is preliminary data.</text>
</comment>
<sequence length="621" mass="62158">MRRSELLAAEAPFPSHVNAQSSGFAGASTSSRAGLGVGPAHPAGRAGRASAAAAAAVRAAAAAAAKSPGAAALAAVAAAAAAAAGVSFALGPTRPPPMPAAAPILVSWLGPAGAGGCSGLTPPAALARAAALAVVATAALPASPSAAPVAAALVDVRPQPVPSSAELATPRSPPALPSAPTVTSPPAPAQAQASIVWRWGMGRDWRLTNQEPSPAVAAAAAARAGCASVSGAAKKPPPPPKPVSYKEGASYAVYGADCEPSSLAALLRSLDEQDGAAPYDVVLLGEYHDDAVAHHLQLLVLRHMLGVDAPAPSAAASGSGGSSSPGSGPGGARRPVALSLEMFERDVQAVMDEYLAGVITEADLMKDARPWPNYTTDYAPLVAAAKKAGARVVCANAPRRHVSLVGRSGSEALSALPEGSRAHLPPLPLRPPSERYVAKIKWTMQKAREPPAEAKPAPDTAAAAKPAPDTAAAAKPAPDTAAAAKPSGPAPAPAPEQAAPEATCPHIGLSMRANFFEAQNLWDASMAHAIATELAAGRRVVHVCGKFHSEQRLGIVEHLEAAAAAAGAPAPRVCIVTFVPSGRGPVVPSRELVGAGLHTYGDWLVLTDGNAERSFESQHPV</sequence>
<dbReference type="Gene3D" id="3.40.50.11550">
    <property type="match status" value="1"/>
</dbReference>
<feature type="compositionally biased region" description="Gly residues" evidence="1">
    <location>
        <begin position="318"/>
        <end position="331"/>
    </location>
</feature>
<feature type="domain" description="Haem-binding uptake Tiki superfamily ChaN" evidence="2">
    <location>
        <begin position="276"/>
        <end position="559"/>
    </location>
</feature>
<dbReference type="EMBL" id="JAEHOE010000029">
    <property type="protein sequence ID" value="KAG2494651.1"/>
    <property type="molecule type" value="Genomic_DNA"/>
</dbReference>
<protein>
    <recommendedName>
        <fullName evidence="2">Haem-binding uptake Tiki superfamily ChaN domain-containing protein</fullName>
    </recommendedName>
</protein>
<dbReference type="AlphaFoldDB" id="A0A836BZC6"/>
<feature type="region of interest" description="Disordered" evidence="1">
    <location>
        <begin position="161"/>
        <end position="187"/>
    </location>
</feature>
<dbReference type="SUPFAM" id="SSF159501">
    <property type="entry name" value="EreA/ChaN-like"/>
    <property type="match status" value="1"/>
</dbReference>
<dbReference type="CDD" id="cd14727">
    <property type="entry name" value="ChanN-like"/>
    <property type="match status" value="1"/>
</dbReference>
<accession>A0A836BZC6</accession>